<reference evidence="9" key="1">
    <citation type="submission" date="2016-11" db="UniProtKB">
        <authorList>
            <consortium name="WormBaseParasite"/>
        </authorList>
    </citation>
    <scope>IDENTIFICATION</scope>
</reference>
<evidence type="ECO:0000313" key="8">
    <source>
        <dbReference type="Proteomes" id="UP000095281"/>
    </source>
</evidence>
<organism evidence="8 9">
    <name type="scientific">Meloidogyne hapla</name>
    <name type="common">Root-knot nematode worm</name>
    <dbReference type="NCBI Taxonomy" id="6305"/>
    <lineage>
        <taxon>Eukaryota</taxon>
        <taxon>Metazoa</taxon>
        <taxon>Ecdysozoa</taxon>
        <taxon>Nematoda</taxon>
        <taxon>Chromadorea</taxon>
        <taxon>Rhabditida</taxon>
        <taxon>Tylenchina</taxon>
        <taxon>Tylenchomorpha</taxon>
        <taxon>Tylenchoidea</taxon>
        <taxon>Meloidogynidae</taxon>
        <taxon>Meloidogyninae</taxon>
        <taxon>Meloidogyne</taxon>
    </lineage>
</organism>
<accession>A0A1I8BC95</accession>
<dbReference type="GO" id="GO:0000981">
    <property type="term" value="F:DNA-binding transcription factor activity, RNA polymerase II-specific"/>
    <property type="evidence" value="ECO:0007669"/>
    <property type="project" value="TreeGrafter"/>
</dbReference>
<evidence type="ECO:0000256" key="4">
    <source>
        <dbReference type="ARBA" id="ARBA00022833"/>
    </source>
</evidence>
<keyword evidence="1" id="KW-0479">Metal-binding</keyword>
<dbReference type="InterPro" id="IPR013087">
    <property type="entry name" value="Znf_C2H2_type"/>
</dbReference>
<feature type="compositionally biased region" description="Low complexity" evidence="6">
    <location>
        <begin position="178"/>
        <end position="187"/>
    </location>
</feature>
<dbReference type="PROSITE" id="PS00028">
    <property type="entry name" value="ZINC_FINGER_C2H2_1"/>
    <property type="match status" value="2"/>
</dbReference>
<feature type="compositionally biased region" description="Basic and acidic residues" evidence="6">
    <location>
        <begin position="164"/>
        <end position="177"/>
    </location>
</feature>
<evidence type="ECO:0000313" key="9">
    <source>
        <dbReference type="WBParaSite" id="MhA1_Contig1903.frz3.gene1"/>
    </source>
</evidence>
<feature type="region of interest" description="Disordered" evidence="6">
    <location>
        <begin position="160"/>
        <end position="198"/>
    </location>
</feature>
<sequence>MQKIDFNLFGQKLFFTLHSKNDGCYSLTELIKDFRKDNGFDPEKQARLHGYSSLYHLLESKDMWEFVKVVKRIDENGERVFYTGRHHDGLNEIKQSRRLGLQEIERRQRKKQFWLQELTNSVERANKKRIENRIPPPPPKTNSTENLTPKLIQIQKQFLQQNGVDKENVRPKERNQNNDKNQNQQFNGGVSRRDENQQPRENTFTIFRSPQQNLSFSPTFDSAELIRTLETIRIDERRKQQKTINNVEEQPQTSKKDVATETEKTCTKCICTNCARFRRVLCKIVSQEKEKRKKRNERNDVNNFNENEVGDLIQFSENSSRLECEIGRNSAGDSLIENDVQNAFNSFMNDRIENLNEDDIISGNFSILKEFLIFDNDESINTNKQHLQNKQINNNKVAIPGKGSSVFIWDRKFYKKCSKCPFRQTLEHFMLEQHQSIREESLQEIEEEVSGHEENEEEYIDENSGNYSGQRNDGNLIFEQEYEENECEDNEQNNDIVEESDLGDNEENEREVDVQENESYISSEGTNSTFTDNEEQQTPTQPNQNNLQLNKNNNSNKFSCTLCNMQFNSPGGLNIHKGKSKKHRDLLLTTSRMANLMVSDSTNNNSSSLFQCNSPGCDSIFETSDKLKRHQTRQHAKRDFVCNVCGKGYVFERGLIKHKNISGH</sequence>
<keyword evidence="4" id="KW-0862">Zinc</keyword>
<keyword evidence="2" id="KW-0677">Repeat</keyword>
<evidence type="ECO:0000256" key="2">
    <source>
        <dbReference type="ARBA" id="ARBA00022737"/>
    </source>
</evidence>
<dbReference type="Pfam" id="PF12874">
    <property type="entry name" value="zf-met"/>
    <property type="match status" value="1"/>
</dbReference>
<feature type="domain" description="C2H2-type" evidence="7">
    <location>
        <begin position="610"/>
        <end position="640"/>
    </location>
</feature>
<dbReference type="PROSITE" id="PS50157">
    <property type="entry name" value="ZINC_FINGER_C2H2_2"/>
    <property type="match status" value="2"/>
</dbReference>
<dbReference type="SUPFAM" id="SSF57667">
    <property type="entry name" value="beta-beta-alpha zinc fingers"/>
    <property type="match status" value="1"/>
</dbReference>
<keyword evidence="8" id="KW-1185">Reference proteome</keyword>
<dbReference type="InterPro" id="IPR036236">
    <property type="entry name" value="Znf_C2H2_sf"/>
</dbReference>
<dbReference type="GO" id="GO:0005634">
    <property type="term" value="C:nucleus"/>
    <property type="evidence" value="ECO:0007669"/>
    <property type="project" value="TreeGrafter"/>
</dbReference>
<evidence type="ECO:0000256" key="5">
    <source>
        <dbReference type="PROSITE-ProRule" id="PRU00042"/>
    </source>
</evidence>
<feature type="region of interest" description="Disordered" evidence="6">
    <location>
        <begin position="449"/>
        <end position="471"/>
    </location>
</feature>
<dbReference type="AlphaFoldDB" id="A0A1I8BC95"/>
<dbReference type="PANTHER" id="PTHR24409:SF295">
    <property type="entry name" value="AZ2-RELATED"/>
    <property type="match status" value="1"/>
</dbReference>
<evidence type="ECO:0000256" key="3">
    <source>
        <dbReference type="ARBA" id="ARBA00022771"/>
    </source>
</evidence>
<feature type="region of interest" description="Disordered" evidence="6">
    <location>
        <begin position="483"/>
        <end position="551"/>
    </location>
</feature>
<proteinExistence type="predicted"/>
<dbReference type="SMART" id="SM00355">
    <property type="entry name" value="ZnF_C2H2"/>
    <property type="match status" value="3"/>
</dbReference>
<dbReference type="PANTHER" id="PTHR24409">
    <property type="entry name" value="ZINC FINGER PROTEIN 142"/>
    <property type="match status" value="1"/>
</dbReference>
<feature type="compositionally biased region" description="Acidic residues" evidence="6">
    <location>
        <begin position="449"/>
        <end position="461"/>
    </location>
</feature>
<dbReference type="Proteomes" id="UP000095281">
    <property type="component" value="Unplaced"/>
</dbReference>
<evidence type="ECO:0000256" key="1">
    <source>
        <dbReference type="ARBA" id="ARBA00022723"/>
    </source>
</evidence>
<name>A0A1I8BC95_MELHA</name>
<protein>
    <submittedName>
        <fullName evidence="9">C2H2-type domain-containing protein</fullName>
    </submittedName>
</protein>
<evidence type="ECO:0000256" key="6">
    <source>
        <dbReference type="SAM" id="MobiDB-lite"/>
    </source>
</evidence>
<feature type="compositionally biased region" description="Polar residues" evidence="6">
    <location>
        <begin position="517"/>
        <end position="531"/>
    </location>
</feature>
<feature type="compositionally biased region" description="Low complexity" evidence="6">
    <location>
        <begin position="536"/>
        <end position="551"/>
    </location>
</feature>
<dbReference type="GO" id="GO:0000977">
    <property type="term" value="F:RNA polymerase II transcription regulatory region sequence-specific DNA binding"/>
    <property type="evidence" value="ECO:0007669"/>
    <property type="project" value="TreeGrafter"/>
</dbReference>
<dbReference type="GO" id="GO:0008270">
    <property type="term" value="F:zinc ion binding"/>
    <property type="evidence" value="ECO:0007669"/>
    <property type="project" value="UniProtKB-KW"/>
</dbReference>
<feature type="domain" description="C2H2-type" evidence="7">
    <location>
        <begin position="640"/>
        <end position="664"/>
    </location>
</feature>
<feature type="region of interest" description="Disordered" evidence="6">
    <location>
        <begin position="126"/>
        <end position="146"/>
    </location>
</feature>
<feature type="compositionally biased region" description="Acidic residues" evidence="6">
    <location>
        <begin position="483"/>
        <end position="516"/>
    </location>
</feature>
<dbReference type="InterPro" id="IPR055937">
    <property type="entry name" value="DUF7515"/>
</dbReference>
<dbReference type="OMA" id="ICERYLC"/>
<dbReference type="WBParaSite" id="MhA1_Contig1903.frz3.gene1">
    <property type="protein sequence ID" value="MhA1_Contig1903.frz3.gene1"/>
    <property type="gene ID" value="MhA1_Contig1903.frz3.gene1"/>
</dbReference>
<keyword evidence="3 5" id="KW-0863">Zinc-finger</keyword>
<evidence type="ECO:0000259" key="7">
    <source>
        <dbReference type="PROSITE" id="PS50157"/>
    </source>
</evidence>
<dbReference type="Gene3D" id="3.30.160.60">
    <property type="entry name" value="Classic Zinc Finger"/>
    <property type="match status" value="2"/>
</dbReference>
<dbReference type="Pfam" id="PF24359">
    <property type="entry name" value="DUF7515"/>
    <property type="match status" value="1"/>
</dbReference>